<keyword evidence="2" id="KW-0489">Methyltransferase</keyword>
<dbReference type="RefSeq" id="WP_093939495.1">
    <property type="nucleotide sequence ID" value="NZ_NMQT01000370.1"/>
</dbReference>
<dbReference type="GO" id="GO:0008168">
    <property type="term" value="F:methyltransferase activity"/>
    <property type="evidence" value="ECO:0007669"/>
    <property type="project" value="UniProtKB-KW"/>
</dbReference>
<dbReference type="InterPro" id="IPR029063">
    <property type="entry name" value="SAM-dependent_MTases_sf"/>
</dbReference>
<comment type="caution">
    <text evidence="2">The sequence shown here is derived from an EMBL/GenBank/DDBJ whole genome shotgun (WGS) entry which is preliminary data.</text>
</comment>
<dbReference type="Gene3D" id="3.40.50.150">
    <property type="entry name" value="Vaccinia Virus protein VP39"/>
    <property type="match status" value="1"/>
</dbReference>
<dbReference type="InterPro" id="IPR006342">
    <property type="entry name" value="FkbM_mtfrase"/>
</dbReference>
<reference evidence="2 3" key="1">
    <citation type="submission" date="2017-07" db="EMBL/GenBank/DDBJ databases">
        <title>Amycolatopsis thailandensis Genome sequencing and assembly.</title>
        <authorList>
            <person name="Kaur N."/>
            <person name="Mayilraj S."/>
        </authorList>
    </citation>
    <scope>NUCLEOTIDE SEQUENCE [LARGE SCALE GENOMIC DNA]</scope>
    <source>
        <strain evidence="2 3">JCM 16380</strain>
    </source>
</reference>
<dbReference type="OrthoDB" id="424472at2"/>
<dbReference type="AlphaFoldDB" id="A0A229QYS0"/>
<keyword evidence="2" id="KW-0808">Transferase</keyword>
<dbReference type="Pfam" id="PF05050">
    <property type="entry name" value="Methyltransf_21"/>
    <property type="match status" value="1"/>
</dbReference>
<keyword evidence="3" id="KW-1185">Reference proteome</keyword>
<dbReference type="GO" id="GO:0032259">
    <property type="term" value="P:methylation"/>
    <property type="evidence" value="ECO:0007669"/>
    <property type="project" value="UniProtKB-KW"/>
</dbReference>
<gene>
    <name evidence="2" type="ORF">CFP71_42940</name>
</gene>
<dbReference type="SUPFAM" id="SSF53335">
    <property type="entry name" value="S-adenosyl-L-methionine-dependent methyltransferases"/>
    <property type="match status" value="1"/>
</dbReference>
<dbReference type="NCBIfam" id="TIGR01444">
    <property type="entry name" value="fkbM_fam"/>
    <property type="match status" value="1"/>
</dbReference>
<dbReference type="PANTHER" id="PTHR34203">
    <property type="entry name" value="METHYLTRANSFERASE, FKBM FAMILY PROTEIN"/>
    <property type="match status" value="1"/>
</dbReference>
<evidence type="ECO:0000313" key="2">
    <source>
        <dbReference type="EMBL" id="OXM39688.1"/>
    </source>
</evidence>
<organism evidence="2 3">
    <name type="scientific">Amycolatopsis thailandensis</name>
    <dbReference type="NCBI Taxonomy" id="589330"/>
    <lineage>
        <taxon>Bacteria</taxon>
        <taxon>Bacillati</taxon>
        <taxon>Actinomycetota</taxon>
        <taxon>Actinomycetes</taxon>
        <taxon>Pseudonocardiales</taxon>
        <taxon>Pseudonocardiaceae</taxon>
        <taxon>Amycolatopsis</taxon>
    </lineage>
</organism>
<dbReference type="InterPro" id="IPR052514">
    <property type="entry name" value="SAM-dependent_MTase"/>
</dbReference>
<protein>
    <submittedName>
        <fullName evidence="2">FkbM family methyltransferase</fullName>
    </submittedName>
</protein>
<evidence type="ECO:0000313" key="3">
    <source>
        <dbReference type="Proteomes" id="UP000215223"/>
    </source>
</evidence>
<dbReference type="PANTHER" id="PTHR34203:SF15">
    <property type="entry name" value="SLL1173 PROTEIN"/>
    <property type="match status" value="1"/>
</dbReference>
<dbReference type="EMBL" id="NMQT01000370">
    <property type="protein sequence ID" value="OXM39688.1"/>
    <property type="molecule type" value="Genomic_DNA"/>
</dbReference>
<feature type="non-terminal residue" evidence="2">
    <location>
        <position position="1"/>
    </location>
</feature>
<sequence length="191" mass="20986">GVILDVGANVGLFSIYAKRRKPNAKVIAFEPVPASVAALRRNVELHDLSGLTVHQLALGEVNRKDVAFTYYPGMPGNSTRHPETKSEHFAAQAVEVAVEVATLSSVLAGYSELDRIDLVKVDVEGSELEVLAGLSEEDWAKIRSWVIEISDAKGELAELRKELESRGYTVEAELDDKIMVEPMYLVHASRK</sequence>
<feature type="domain" description="Methyltransferase FkbM" evidence="1">
    <location>
        <begin position="5"/>
        <end position="169"/>
    </location>
</feature>
<proteinExistence type="predicted"/>
<name>A0A229QYS0_9PSEU</name>
<evidence type="ECO:0000259" key="1">
    <source>
        <dbReference type="Pfam" id="PF05050"/>
    </source>
</evidence>
<accession>A0A229QYS0</accession>
<dbReference type="Proteomes" id="UP000215223">
    <property type="component" value="Unassembled WGS sequence"/>
</dbReference>